<evidence type="ECO:0000256" key="1">
    <source>
        <dbReference type="ARBA" id="ARBA00010515"/>
    </source>
</evidence>
<dbReference type="GO" id="GO:0016787">
    <property type="term" value="F:hydrolase activity"/>
    <property type="evidence" value="ECO:0007669"/>
    <property type="project" value="UniProtKB-KW"/>
</dbReference>
<proteinExistence type="inferred from homology"/>
<dbReference type="Pfam" id="PF07859">
    <property type="entry name" value="Abhydrolase_3"/>
    <property type="match status" value="1"/>
</dbReference>
<protein>
    <submittedName>
        <fullName evidence="4">Alpha/beta hydrolase</fullName>
    </submittedName>
</protein>
<dbReference type="EMBL" id="BMJS01000018">
    <property type="protein sequence ID" value="GGF99840.1"/>
    <property type="molecule type" value="Genomic_DNA"/>
</dbReference>
<name>A0A8J2Z546_9GAMM</name>
<dbReference type="PANTHER" id="PTHR48081">
    <property type="entry name" value="AB HYDROLASE SUPERFAMILY PROTEIN C4A8.06C"/>
    <property type="match status" value="1"/>
</dbReference>
<gene>
    <name evidence="4" type="ORF">GCM10010995_16420</name>
</gene>
<accession>A0A8J2Z546</accession>
<dbReference type="SUPFAM" id="SSF53474">
    <property type="entry name" value="alpha/beta-Hydrolases"/>
    <property type="match status" value="1"/>
</dbReference>
<dbReference type="Proteomes" id="UP000636949">
    <property type="component" value="Unassembled WGS sequence"/>
</dbReference>
<keyword evidence="2 4" id="KW-0378">Hydrolase</keyword>
<comment type="caution">
    <text evidence="4">The sequence shown here is derived from an EMBL/GenBank/DDBJ whole genome shotgun (WGS) entry which is preliminary data.</text>
</comment>
<dbReference type="InterPro" id="IPR002168">
    <property type="entry name" value="Lipase_GDXG_HIS_AS"/>
</dbReference>
<keyword evidence="5" id="KW-1185">Reference proteome</keyword>
<dbReference type="RefSeq" id="WP_117002918.1">
    <property type="nucleotide sequence ID" value="NZ_BMJS01000018.1"/>
</dbReference>
<evidence type="ECO:0000313" key="5">
    <source>
        <dbReference type="Proteomes" id="UP000636949"/>
    </source>
</evidence>
<feature type="domain" description="Alpha/beta hydrolase fold-3" evidence="3">
    <location>
        <begin position="58"/>
        <end position="235"/>
    </location>
</feature>
<evidence type="ECO:0000259" key="3">
    <source>
        <dbReference type="Pfam" id="PF07859"/>
    </source>
</evidence>
<dbReference type="Gene3D" id="3.40.50.1820">
    <property type="entry name" value="alpha/beta hydrolase"/>
    <property type="match status" value="1"/>
</dbReference>
<evidence type="ECO:0000256" key="2">
    <source>
        <dbReference type="ARBA" id="ARBA00022801"/>
    </source>
</evidence>
<organism evidence="4 5">
    <name type="scientific">Cysteiniphilum litorale</name>
    <dbReference type="NCBI Taxonomy" id="2056700"/>
    <lineage>
        <taxon>Bacteria</taxon>
        <taxon>Pseudomonadati</taxon>
        <taxon>Pseudomonadota</taxon>
        <taxon>Gammaproteobacteria</taxon>
        <taxon>Thiotrichales</taxon>
        <taxon>Fastidiosibacteraceae</taxon>
        <taxon>Cysteiniphilum</taxon>
    </lineage>
</organism>
<evidence type="ECO:0000313" key="4">
    <source>
        <dbReference type="EMBL" id="GGF99840.1"/>
    </source>
</evidence>
<sequence>MSTPSVQQLRERLQNISMNSPVYPFTGEITNAFNLDKQFVNMNARLYQPEGLLKETTLVFFHGGGFVAGSIDSHDNLCRMLSQKVGCKVLSIEYPLAPEHKSDMVINSCYKALCFIHRYESKLAVIGDSAGANIATVCALLDKEVNQLELQAQILINPIIDMVNPGKYLNFRDAYIHDPNDLKNTLYSPLYAQLENMPTSIIVLNNEDSLFEQGQLYSEKLQLAKVPVIAKAFNGGHLGSHLVDLDEQSQKPIAWLINTLQHTLN</sequence>
<dbReference type="PANTHER" id="PTHR48081:SF8">
    <property type="entry name" value="ALPHA_BETA HYDROLASE FOLD-3 DOMAIN-CONTAINING PROTEIN-RELATED"/>
    <property type="match status" value="1"/>
</dbReference>
<dbReference type="OrthoDB" id="5729797at2"/>
<comment type="similarity">
    <text evidence="1">Belongs to the 'GDXG' lipolytic enzyme family.</text>
</comment>
<dbReference type="InterPro" id="IPR050300">
    <property type="entry name" value="GDXG_lipolytic_enzyme"/>
</dbReference>
<dbReference type="InterPro" id="IPR013094">
    <property type="entry name" value="AB_hydrolase_3"/>
</dbReference>
<dbReference type="AlphaFoldDB" id="A0A8J2Z546"/>
<dbReference type="PROSITE" id="PS01173">
    <property type="entry name" value="LIPASE_GDXG_HIS"/>
    <property type="match status" value="1"/>
</dbReference>
<dbReference type="InterPro" id="IPR029058">
    <property type="entry name" value="AB_hydrolase_fold"/>
</dbReference>
<reference evidence="4" key="2">
    <citation type="submission" date="2020-09" db="EMBL/GenBank/DDBJ databases">
        <authorList>
            <person name="Sun Q."/>
            <person name="Zhou Y."/>
        </authorList>
    </citation>
    <scope>NUCLEOTIDE SEQUENCE</scope>
    <source>
        <strain evidence="4">CGMCC 1.15758</strain>
    </source>
</reference>
<reference evidence="4" key="1">
    <citation type="journal article" date="2014" name="Int. J. Syst. Evol. Microbiol.">
        <title>Complete genome sequence of Corynebacterium casei LMG S-19264T (=DSM 44701T), isolated from a smear-ripened cheese.</title>
        <authorList>
            <consortium name="US DOE Joint Genome Institute (JGI-PGF)"/>
            <person name="Walter F."/>
            <person name="Albersmeier A."/>
            <person name="Kalinowski J."/>
            <person name="Ruckert C."/>
        </authorList>
    </citation>
    <scope>NUCLEOTIDE SEQUENCE</scope>
    <source>
        <strain evidence="4">CGMCC 1.15758</strain>
    </source>
</reference>